<feature type="chain" id="PRO_5004212300" evidence="1">
    <location>
        <begin position="49"/>
        <end position="418"/>
    </location>
</feature>
<dbReference type="SUPFAM" id="SSF50952">
    <property type="entry name" value="Soluble quinoprotein glucose dehydrogenase"/>
    <property type="match status" value="1"/>
</dbReference>
<proteinExistence type="predicted"/>
<dbReference type="HOGENOM" id="CLU_012253_0_0_7"/>
<dbReference type="FunCoup" id="Q2LUD0">
    <property type="interactions" value="54"/>
</dbReference>
<dbReference type="PANTHER" id="PTHR19328:SF13">
    <property type="entry name" value="HIPL1 PROTEIN"/>
    <property type="match status" value="1"/>
</dbReference>
<keyword evidence="4" id="KW-1185">Reference proteome</keyword>
<accession>Q2LUD0</accession>
<organism evidence="3 4">
    <name type="scientific">Syntrophus aciditrophicus (strain SB)</name>
    <dbReference type="NCBI Taxonomy" id="56780"/>
    <lineage>
        <taxon>Bacteria</taxon>
        <taxon>Pseudomonadati</taxon>
        <taxon>Thermodesulfobacteriota</taxon>
        <taxon>Syntrophia</taxon>
        <taxon>Syntrophales</taxon>
        <taxon>Syntrophaceae</taxon>
        <taxon>Syntrophus</taxon>
    </lineage>
</organism>
<reference evidence="3 4" key="1">
    <citation type="journal article" date="2007" name="Proc. Natl. Acad. Sci. U.S.A.">
        <title>The genome of Syntrophus aciditrophicus: life at the thermodynamic limit of microbial growth.</title>
        <authorList>
            <person name="McInerney M.J."/>
            <person name="Rohlin L."/>
            <person name="Mouttaki H."/>
            <person name="Kim U."/>
            <person name="Krupp R.S."/>
            <person name="Rios-Hernandez L."/>
            <person name="Sieber J."/>
            <person name="Struchtemeyer C.G."/>
            <person name="Bhattacharyya A."/>
            <person name="Campbell J.W."/>
            <person name="Gunsalus R.P."/>
        </authorList>
    </citation>
    <scope>NUCLEOTIDE SEQUENCE [LARGE SCALE GENOMIC DNA]</scope>
    <source>
        <strain evidence="3 4">SB</strain>
    </source>
</reference>
<dbReference type="Gene3D" id="2.120.10.30">
    <property type="entry name" value="TolB, C-terminal domain"/>
    <property type="match status" value="1"/>
</dbReference>
<dbReference type="Proteomes" id="UP000001933">
    <property type="component" value="Chromosome"/>
</dbReference>
<dbReference type="InParanoid" id="Q2LUD0"/>
<sequence length="418" mass="46426">MFSSGLNHKMIDSVRRMKMNGKRVLATGHAMRKALCILLILHLSAATASCTQQQTGGKPQAVEDVFLPDGDGIKVEVWVENLNVPWSLVFLPDKRALVSERSGKIRLIINGKLESHPYATVDAVRIGEAGLMGLAMHPRFPAEPYIYAMYTEQKKGALRNRVVRFRDHGRTGSFDRVILDDIPGGRFHDGGRIAFGPDGMLYVTTGENFNADLAQDRSSLAGKILRISPDGEIPADNPFKDSPVYSYGHRNPQGLAWQPETGRLFESEHGPSGEFAHFGHDEINRIVKGGNYGWPLVIGAPEIQPYIDPLIVWKEATPPGGIAFYNGTFLPHLKGDLFVATLKSRALIRVRFDGDTKISRIERWFSTDFKKGKYGRLRDVVTGPDGAIYFTSSNRDGRGDPLPGDDRIYRILPISSRQ</sequence>
<dbReference type="STRING" id="56780.SYN_01932"/>
<evidence type="ECO:0000313" key="4">
    <source>
        <dbReference type="Proteomes" id="UP000001933"/>
    </source>
</evidence>
<dbReference type="PANTHER" id="PTHR19328">
    <property type="entry name" value="HEDGEHOG-INTERACTING PROTEIN"/>
    <property type="match status" value="1"/>
</dbReference>
<dbReference type="EMBL" id="CP000252">
    <property type="protein sequence ID" value="ABC77689.1"/>
    <property type="molecule type" value="Genomic_DNA"/>
</dbReference>
<protein>
    <submittedName>
        <fullName evidence="3">Glucose/sorbosone dehydrogenase</fullName>
    </submittedName>
</protein>
<evidence type="ECO:0000259" key="2">
    <source>
        <dbReference type="Pfam" id="PF07995"/>
    </source>
</evidence>
<evidence type="ECO:0000256" key="1">
    <source>
        <dbReference type="SAM" id="SignalP"/>
    </source>
</evidence>
<name>Q2LUD0_SYNAS</name>
<dbReference type="AlphaFoldDB" id="Q2LUD0"/>
<feature type="domain" description="Glucose/Sorbosone dehydrogenase" evidence="2">
    <location>
        <begin position="82"/>
        <end position="398"/>
    </location>
</feature>
<dbReference type="Pfam" id="PF07995">
    <property type="entry name" value="GSDH"/>
    <property type="match status" value="1"/>
</dbReference>
<dbReference type="InterPro" id="IPR011041">
    <property type="entry name" value="Quinoprot_gluc/sorb_DH_b-prop"/>
</dbReference>
<dbReference type="InterPro" id="IPR011042">
    <property type="entry name" value="6-blade_b-propeller_TolB-like"/>
</dbReference>
<dbReference type="eggNOG" id="COG2133">
    <property type="taxonomic scope" value="Bacteria"/>
</dbReference>
<dbReference type="KEGG" id="sat:SYN_01932"/>
<feature type="signal peptide" evidence="1">
    <location>
        <begin position="1"/>
        <end position="48"/>
    </location>
</feature>
<keyword evidence="1" id="KW-0732">Signal</keyword>
<gene>
    <name evidence="3" type="ORF">SYN_01932</name>
</gene>
<dbReference type="InterPro" id="IPR012938">
    <property type="entry name" value="Glc/Sorbosone_DH"/>
</dbReference>
<evidence type="ECO:0000313" key="3">
    <source>
        <dbReference type="EMBL" id="ABC77689.1"/>
    </source>
</evidence>